<keyword evidence="5 13" id="KW-0444">Lipid biosynthesis</keyword>
<dbReference type="Proteomes" id="UP000005297">
    <property type="component" value="Unassembled WGS sequence"/>
</dbReference>
<dbReference type="STRING" id="314344.AL013_08070"/>
<evidence type="ECO:0000313" key="14">
    <source>
        <dbReference type="EMBL" id="EAU54338.1"/>
    </source>
</evidence>
<dbReference type="NCBIfam" id="TIGR00682">
    <property type="entry name" value="lpxK"/>
    <property type="match status" value="1"/>
</dbReference>
<evidence type="ECO:0000256" key="7">
    <source>
        <dbReference type="ARBA" id="ARBA00022679"/>
    </source>
</evidence>
<gene>
    <name evidence="13" type="primary">lpxK</name>
    <name evidence="14" type="ORF">SPV1_00125</name>
</gene>
<dbReference type="eggNOG" id="COG1663">
    <property type="taxonomic scope" value="Bacteria"/>
</dbReference>
<dbReference type="AlphaFoldDB" id="Q0EYM9"/>
<comment type="pathway">
    <text evidence="2 13">Glycolipid biosynthesis; lipid IV(A) biosynthesis; lipid IV(A) from (3R)-3-hydroxytetradecanoyl-[acyl-carrier-protein] and UDP-N-acetyl-alpha-D-glucosamine: step 6/6.</text>
</comment>
<evidence type="ECO:0000256" key="11">
    <source>
        <dbReference type="ARBA" id="ARBA00023098"/>
    </source>
</evidence>
<dbReference type="InterPro" id="IPR027417">
    <property type="entry name" value="P-loop_NTPase"/>
</dbReference>
<evidence type="ECO:0000256" key="2">
    <source>
        <dbReference type="ARBA" id="ARBA00004870"/>
    </source>
</evidence>
<dbReference type="UniPathway" id="UPA00359">
    <property type="reaction ID" value="UER00482"/>
</dbReference>
<keyword evidence="7 13" id="KW-0808">Transferase</keyword>
<sequence length="331" mass="35991">MANIHAWVERIWWSQARPPLLLRLLEPAYAAISRRHLSKRSRAVIKPSIPMISIGNITAGGSGKTPFALWLATELKAHGYQPVILCRGDGGKSGKAALVEARADANSVGDEACMLADLAPCPVIAAQDRVAGSQLAAGIGNLLILDDGFQYRQLDRCCDIVLVPAEGIGNGHQIPAGPLREPVAALQRADIVVRTSNRPQARIDPVWSHKEWRWQAKAGELIDIRNTGAPAPAQVCAATAIARPQRFFDDLASTGIALLSTQTWPDHYRFTKQDTAALLALNTPVAVTAKDAVKLVRLWAADRPLWVLQQRAEAEEGLLNAIIRQIQHPEQ</sequence>
<accession>Q0EYM9</accession>
<evidence type="ECO:0000256" key="12">
    <source>
        <dbReference type="ARBA" id="ARBA00029757"/>
    </source>
</evidence>
<dbReference type="GO" id="GO:0005524">
    <property type="term" value="F:ATP binding"/>
    <property type="evidence" value="ECO:0007669"/>
    <property type="project" value="UniProtKB-UniRule"/>
</dbReference>
<comment type="function">
    <text evidence="1 13">Transfers the gamma-phosphate of ATP to the 4'-position of a tetraacyldisaccharide 1-phosphate intermediate (termed DS-1-P) to form tetraacyldisaccharide 1,4'-bis-phosphate (lipid IVA).</text>
</comment>
<dbReference type="Pfam" id="PF02606">
    <property type="entry name" value="LpxK"/>
    <property type="match status" value="1"/>
</dbReference>
<dbReference type="PANTHER" id="PTHR42724">
    <property type="entry name" value="TETRAACYLDISACCHARIDE 4'-KINASE"/>
    <property type="match status" value="1"/>
</dbReference>
<name>Q0EYM9_9PROT</name>
<comment type="similarity">
    <text evidence="13">Belongs to the LpxK family.</text>
</comment>
<evidence type="ECO:0000256" key="4">
    <source>
        <dbReference type="ARBA" id="ARBA00016436"/>
    </source>
</evidence>
<dbReference type="SUPFAM" id="SSF52540">
    <property type="entry name" value="P-loop containing nucleoside triphosphate hydrolases"/>
    <property type="match status" value="1"/>
</dbReference>
<dbReference type="InterPro" id="IPR003758">
    <property type="entry name" value="LpxK"/>
</dbReference>
<evidence type="ECO:0000313" key="15">
    <source>
        <dbReference type="Proteomes" id="UP000005297"/>
    </source>
</evidence>
<dbReference type="GO" id="GO:0009029">
    <property type="term" value="F:lipid-A 4'-kinase activity"/>
    <property type="evidence" value="ECO:0007669"/>
    <property type="project" value="UniProtKB-UniRule"/>
</dbReference>
<dbReference type="OrthoDB" id="5297728at2"/>
<comment type="caution">
    <text evidence="14">The sequence shown here is derived from an EMBL/GenBank/DDBJ whole genome shotgun (WGS) entry which is preliminary data.</text>
</comment>
<keyword evidence="8 13" id="KW-0547">Nucleotide-binding</keyword>
<keyword evidence="6 13" id="KW-0441">Lipid A biosynthesis</keyword>
<dbReference type="FunCoup" id="Q0EYM9">
    <property type="interactions" value="243"/>
</dbReference>
<evidence type="ECO:0000256" key="5">
    <source>
        <dbReference type="ARBA" id="ARBA00022516"/>
    </source>
</evidence>
<organism evidence="14 15">
    <name type="scientific">Mariprofundus ferrooxydans PV-1</name>
    <dbReference type="NCBI Taxonomy" id="314345"/>
    <lineage>
        <taxon>Bacteria</taxon>
        <taxon>Pseudomonadati</taxon>
        <taxon>Pseudomonadota</taxon>
        <taxon>Candidatius Mariprofundia</taxon>
        <taxon>Mariprofundales</taxon>
        <taxon>Mariprofundaceae</taxon>
        <taxon>Mariprofundus</taxon>
    </lineage>
</organism>
<dbReference type="RefSeq" id="WP_009851793.1">
    <property type="nucleotide sequence ID" value="NZ_DS022296.1"/>
</dbReference>
<dbReference type="GO" id="GO:0005886">
    <property type="term" value="C:plasma membrane"/>
    <property type="evidence" value="ECO:0007669"/>
    <property type="project" value="TreeGrafter"/>
</dbReference>
<protein>
    <recommendedName>
        <fullName evidence="4 13">Tetraacyldisaccharide 4'-kinase</fullName>
        <ecNumber evidence="3 13">2.7.1.130</ecNumber>
    </recommendedName>
    <alternativeName>
        <fullName evidence="12 13">Lipid A 4'-kinase</fullName>
    </alternativeName>
</protein>
<dbReference type="GO" id="GO:0009245">
    <property type="term" value="P:lipid A biosynthetic process"/>
    <property type="evidence" value="ECO:0007669"/>
    <property type="project" value="UniProtKB-UniRule"/>
</dbReference>
<dbReference type="PANTHER" id="PTHR42724:SF1">
    <property type="entry name" value="TETRAACYLDISACCHARIDE 4'-KINASE, MITOCHONDRIAL-RELATED"/>
    <property type="match status" value="1"/>
</dbReference>
<proteinExistence type="inferred from homology"/>
<dbReference type="EC" id="2.7.1.130" evidence="3 13"/>
<dbReference type="HOGENOM" id="CLU_038816_2_0_0"/>
<evidence type="ECO:0000256" key="9">
    <source>
        <dbReference type="ARBA" id="ARBA00022777"/>
    </source>
</evidence>
<comment type="catalytic activity">
    <reaction evidence="13">
        <text>a lipid A disaccharide + ATP = a lipid IVA + ADP + H(+)</text>
        <dbReference type="Rhea" id="RHEA:67840"/>
        <dbReference type="ChEBI" id="CHEBI:15378"/>
        <dbReference type="ChEBI" id="CHEBI:30616"/>
        <dbReference type="ChEBI" id="CHEBI:176343"/>
        <dbReference type="ChEBI" id="CHEBI:176425"/>
        <dbReference type="ChEBI" id="CHEBI:456216"/>
        <dbReference type="EC" id="2.7.1.130"/>
    </reaction>
</comment>
<reference evidence="14 15" key="1">
    <citation type="submission" date="2006-09" db="EMBL/GenBank/DDBJ databases">
        <authorList>
            <person name="Emerson D."/>
            <person name="Ferriera S."/>
            <person name="Johnson J."/>
            <person name="Kravitz S."/>
            <person name="Halpern A."/>
            <person name="Remington K."/>
            <person name="Beeson K."/>
            <person name="Tran B."/>
            <person name="Rogers Y.-H."/>
            <person name="Friedman R."/>
            <person name="Venter J.C."/>
        </authorList>
    </citation>
    <scope>NUCLEOTIDE SEQUENCE [LARGE SCALE GENOMIC DNA]</scope>
    <source>
        <strain evidence="14 15">PV-1</strain>
    </source>
</reference>
<keyword evidence="9 13" id="KW-0418">Kinase</keyword>
<keyword evidence="15" id="KW-1185">Reference proteome</keyword>
<evidence type="ECO:0000256" key="3">
    <source>
        <dbReference type="ARBA" id="ARBA00012071"/>
    </source>
</evidence>
<evidence type="ECO:0000256" key="8">
    <source>
        <dbReference type="ARBA" id="ARBA00022741"/>
    </source>
</evidence>
<evidence type="ECO:0000256" key="13">
    <source>
        <dbReference type="HAMAP-Rule" id="MF_00409"/>
    </source>
</evidence>
<evidence type="ECO:0000256" key="6">
    <source>
        <dbReference type="ARBA" id="ARBA00022556"/>
    </source>
</evidence>
<evidence type="ECO:0000256" key="10">
    <source>
        <dbReference type="ARBA" id="ARBA00022840"/>
    </source>
</evidence>
<dbReference type="GO" id="GO:0009244">
    <property type="term" value="P:lipopolysaccharide core region biosynthetic process"/>
    <property type="evidence" value="ECO:0007669"/>
    <property type="project" value="TreeGrafter"/>
</dbReference>
<feature type="binding site" evidence="13">
    <location>
        <begin position="58"/>
        <end position="65"/>
    </location>
    <ligand>
        <name>ATP</name>
        <dbReference type="ChEBI" id="CHEBI:30616"/>
    </ligand>
</feature>
<dbReference type="EMBL" id="AATS01000009">
    <property type="protein sequence ID" value="EAU54338.1"/>
    <property type="molecule type" value="Genomic_DNA"/>
</dbReference>
<keyword evidence="10 13" id="KW-0067">ATP-binding</keyword>
<dbReference type="HAMAP" id="MF_00409">
    <property type="entry name" value="LpxK"/>
    <property type="match status" value="1"/>
</dbReference>
<evidence type="ECO:0000256" key="1">
    <source>
        <dbReference type="ARBA" id="ARBA00002274"/>
    </source>
</evidence>
<dbReference type="InParanoid" id="Q0EYM9"/>
<keyword evidence="11 13" id="KW-0443">Lipid metabolism</keyword>